<accession>H1Y3H5</accession>
<feature type="region of interest" description="Disordered" evidence="1">
    <location>
        <begin position="353"/>
        <end position="389"/>
    </location>
</feature>
<proteinExistence type="predicted"/>
<dbReference type="HOGENOM" id="CLU_044309_1_0_10"/>
<dbReference type="STRING" id="714943.Mucpa_5674"/>
<feature type="domain" description="MobA/VirD2-like nuclease" evidence="2">
    <location>
        <begin position="42"/>
        <end position="151"/>
    </location>
</feature>
<dbReference type="EMBL" id="CM001403">
    <property type="protein sequence ID" value="EHQ29743.1"/>
    <property type="molecule type" value="Genomic_DNA"/>
</dbReference>
<dbReference type="RefSeq" id="WP_008511092.1">
    <property type="nucleotide sequence ID" value="NZ_CM001403.1"/>
</dbReference>
<keyword evidence="4" id="KW-1185">Reference proteome</keyword>
<dbReference type="Proteomes" id="UP000002774">
    <property type="component" value="Chromosome"/>
</dbReference>
<evidence type="ECO:0000259" key="2">
    <source>
        <dbReference type="Pfam" id="PF03432"/>
    </source>
</evidence>
<reference evidence="3" key="1">
    <citation type="submission" date="2011-09" db="EMBL/GenBank/DDBJ databases">
        <title>The permanent draft genome of Mucilaginibacter paludis DSM 18603.</title>
        <authorList>
            <consortium name="US DOE Joint Genome Institute (JGI-PGF)"/>
            <person name="Lucas S."/>
            <person name="Han J."/>
            <person name="Lapidus A."/>
            <person name="Bruce D."/>
            <person name="Goodwin L."/>
            <person name="Pitluck S."/>
            <person name="Peters L."/>
            <person name="Kyrpides N."/>
            <person name="Mavromatis K."/>
            <person name="Ivanova N."/>
            <person name="Mikhailova N."/>
            <person name="Held B."/>
            <person name="Detter J.C."/>
            <person name="Tapia R."/>
            <person name="Han C."/>
            <person name="Land M."/>
            <person name="Hauser L."/>
            <person name="Markowitz V."/>
            <person name="Cheng J.-F."/>
            <person name="Hugenholtz P."/>
            <person name="Woyke T."/>
            <person name="Wu D."/>
            <person name="Tindall B."/>
            <person name="Brambilla E."/>
            <person name="Klenk H.-P."/>
            <person name="Eisen J.A."/>
        </authorList>
    </citation>
    <scope>NUCLEOTIDE SEQUENCE [LARGE SCALE GENOMIC DNA]</scope>
    <source>
        <strain evidence="3">DSM 18603</strain>
    </source>
</reference>
<gene>
    <name evidence="3" type="ORF">Mucpa_5674</name>
</gene>
<feature type="compositionally biased region" description="Polar residues" evidence="1">
    <location>
        <begin position="378"/>
        <end position="387"/>
    </location>
</feature>
<evidence type="ECO:0000313" key="4">
    <source>
        <dbReference type="Proteomes" id="UP000002774"/>
    </source>
</evidence>
<evidence type="ECO:0000313" key="3">
    <source>
        <dbReference type="EMBL" id="EHQ29743.1"/>
    </source>
</evidence>
<feature type="compositionally biased region" description="Polar residues" evidence="1">
    <location>
        <begin position="358"/>
        <end position="368"/>
    </location>
</feature>
<dbReference type="Pfam" id="PF03432">
    <property type="entry name" value="Relaxase"/>
    <property type="match status" value="1"/>
</dbReference>
<dbReference type="OrthoDB" id="915634at2"/>
<protein>
    <submittedName>
        <fullName evidence="3">Relaxase/mobilization nuclease family protein</fullName>
    </submittedName>
</protein>
<evidence type="ECO:0000256" key="1">
    <source>
        <dbReference type="SAM" id="MobiDB-lite"/>
    </source>
</evidence>
<sequence>MVVRIVSGKSIRGLLNYNERKVDAGQAELLMASRFGSELDDLGFNEKLNRFEHLTDLNSRVKTNALHIMLNFAPEENPADELLQQVAATYMERIGFGEQPYLVYRHHDAAHSHLHIVTTNIQPDGKRIAVHNLGRTLSEQTRKELEVELGLVKADGRQLKNILGIKAAEPEIAQYGRTPTKRAIANVVTAVTQSYRFTSLAELNAALQQFNVLADRGPEDSAMYERQGLVYSLLDKQGQRIGIPIKASALPYQPTLKNLEKLYAPNKQKREPKKAQLQKTIDQVFGKYHQLSKATFIKDLAKRQVSVVFRQNEQGFTYGVTFVDHRNKTVFNGSDLGKEYSAKASLEKLATYDHPKQPGQQHSFQPNDKQMPEALEPSTGQTESLTGQLIKDLLGRGAQDFMPIIPQQKRKKKKRKTL</sequence>
<organism evidence="3 4">
    <name type="scientific">Mucilaginibacter paludis DSM 18603</name>
    <dbReference type="NCBI Taxonomy" id="714943"/>
    <lineage>
        <taxon>Bacteria</taxon>
        <taxon>Pseudomonadati</taxon>
        <taxon>Bacteroidota</taxon>
        <taxon>Sphingobacteriia</taxon>
        <taxon>Sphingobacteriales</taxon>
        <taxon>Sphingobacteriaceae</taxon>
        <taxon>Mucilaginibacter</taxon>
    </lineage>
</organism>
<dbReference type="eggNOG" id="COG3843">
    <property type="taxonomic scope" value="Bacteria"/>
</dbReference>
<dbReference type="InterPro" id="IPR005094">
    <property type="entry name" value="Endonuclease_MobA/VirD2"/>
</dbReference>
<dbReference type="AlphaFoldDB" id="H1Y3H5"/>
<name>H1Y3H5_9SPHI</name>